<sequence length="123" mass="14501">RLNCYNPINIVENVKHQLKQGIKQVYLTSQDCSTYMYNNTRLVDLVRDIVHLDYKFFLRIGMLNPRFIVDNFDQLISMFKFDKVYQFLHIPIQSGSDAVLKKRILTRLSPSIPSIQKHLKSLV</sequence>
<keyword evidence="1" id="KW-0808">Transferase</keyword>
<gene>
    <name evidence="2" type="ORF">S01H4_57548</name>
</gene>
<evidence type="ECO:0000313" key="2">
    <source>
        <dbReference type="EMBL" id="GAH08037.1"/>
    </source>
</evidence>
<dbReference type="InterPro" id="IPR058240">
    <property type="entry name" value="rSAM_sf"/>
</dbReference>
<dbReference type="SUPFAM" id="SSF102114">
    <property type="entry name" value="Radical SAM enzymes"/>
    <property type="match status" value="1"/>
</dbReference>
<comment type="caution">
    <text evidence="2">The sequence shown here is derived from an EMBL/GenBank/DDBJ whole genome shotgun (WGS) entry which is preliminary data.</text>
</comment>
<dbReference type="InterPro" id="IPR023404">
    <property type="entry name" value="rSAM_horseshoe"/>
</dbReference>
<name>X1CK01_9ZZZZ</name>
<dbReference type="EMBL" id="BART01033502">
    <property type="protein sequence ID" value="GAH08037.1"/>
    <property type="molecule type" value="Genomic_DNA"/>
</dbReference>
<dbReference type="AlphaFoldDB" id="X1CK01"/>
<reference evidence="2" key="1">
    <citation type="journal article" date="2014" name="Front. Microbiol.">
        <title>High frequency of phylogenetically diverse reductive dehalogenase-homologous genes in deep subseafloor sedimentary metagenomes.</title>
        <authorList>
            <person name="Kawai M."/>
            <person name="Futagami T."/>
            <person name="Toyoda A."/>
            <person name="Takaki Y."/>
            <person name="Nishi S."/>
            <person name="Hori S."/>
            <person name="Arai W."/>
            <person name="Tsubouchi T."/>
            <person name="Morono Y."/>
            <person name="Uchiyama I."/>
            <person name="Ito T."/>
            <person name="Fujiyama A."/>
            <person name="Inagaki F."/>
            <person name="Takami H."/>
        </authorList>
    </citation>
    <scope>NUCLEOTIDE SEQUENCE</scope>
    <source>
        <strain evidence="2">Expedition CK06-06</strain>
    </source>
</reference>
<proteinExistence type="predicted"/>
<dbReference type="GO" id="GO:0035598">
    <property type="term" value="F:tRNA (N(6)-L-threonylcarbamoyladenosine(37)-C(2))-methylthiotransferase activity"/>
    <property type="evidence" value="ECO:0007669"/>
    <property type="project" value="TreeGrafter"/>
</dbReference>
<accession>X1CK01</accession>
<protein>
    <recommendedName>
        <fullName evidence="3">Radical SAM core domain-containing protein</fullName>
    </recommendedName>
</protein>
<evidence type="ECO:0008006" key="3">
    <source>
        <dbReference type="Google" id="ProtNLM"/>
    </source>
</evidence>
<organism evidence="2">
    <name type="scientific">marine sediment metagenome</name>
    <dbReference type="NCBI Taxonomy" id="412755"/>
    <lineage>
        <taxon>unclassified sequences</taxon>
        <taxon>metagenomes</taxon>
        <taxon>ecological metagenomes</taxon>
    </lineage>
</organism>
<dbReference type="PANTHER" id="PTHR11918:SF45">
    <property type="entry name" value="THREONYLCARBAMOYLADENOSINE TRNA METHYLTHIOTRANSFERASE"/>
    <property type="match status" value="1"/>
</dbReference>
<dbReference type="PANTHER" id="PTHR11918">
    <property type="entry name" value="RADICAL SAM PROTEINS"/>
    <property type="match status" value="1"/>
</dbReference>
<dbReference type="Gene3D" id="3.80.30.20">
    <property type="entry name" value="tm_1862 like domain"/>
    <property type="match status" value="1"/>
</dbReference>
<feature type="non-terminal residue" evidence="2">
    <location>
        <position position="1"/>
    </location>
</feature>
<evidence type="ECO:0000256" key="1">
    <source>
        <dbReference type="ARBA" id="ARBA00022679"/>
    </source>
</evidence>